<organism evidence="2">
    <name type="scientific">Caldilineaceae bacterium SB0675_bin_29</name>
    <dbReference type="NCBI Taxonomy" id="2605266"/>
    <lineage>
        <taxon>Bacteria</taxon>
        <taxon>Bacillati</taxon>
        <taxon>Chloroflexota</taxon>
        <taxon>Caldilineae</taxon>
        <taxon>Caldilineales</taxon>
        <taxon>Caldilineaceae</taxon>
    </lineage>
</organism>
<dbReference type="CDD" id="cd00093">
    <property type="entry name" value="HTH_XRE"/>
    <property type="match status" value="1"/>
</dbReference>
<reference evidence="2" key="1">
    <citation type="submission" date="2019-09" db="EMBL/GenBank/DDBJ databases">
        <title>Characterisation of the sponge microbiome using genome-centric metagenomics.</title>
        <authorList>
            <person name="Engelberts J.P."/>
            <person name="Robbins S.J."/>
            <person name="De Goeij J.M."/>
            <person name="Aranda M."/>
            <person name="Bell S.C."/>
            <person name="Webster N.S."/>
        </authorList>
    </citation>
    <scope>NUCLEOTIDE SEQUENCE</scope>
    <source>
        <strain evidence="2">SB0675_bin_29</strain>
    </source>
</reference>
<accession>A0A6B1FVL9</accession>
<comment type="caution">
    <text evidence="2">The sequence shown here is derived from an EMBL/GenBank/DDBJ whole genome shotgun (WGS) entry which is preliminary data.</text>
</comment>
<dbReference type="EMBL" id="VYDA01000017">
    <property type="protein sequence ID" value="MYH60300.1"/>
    <property type="molecule type" value="Genomic_DNA"/>
</dbReference>
<proteinExistence type="predicted"/>
<evidence type="ECO:0000259" key="1">
    <source>
        <dbReference type="PROSITE" id="PS50943"/>
    </source>
</evidence>
<protein>
    <submittedName>
        <fullName evidence="2">Helix-turn-helix domain-containing protein</fullName>
    </submittedName>
</protein>
<dbReference type="SUPFAM" id="SSF47413">
    <property type="entry name" value="lambda repressor-like DNA-binding domains"/>
    <property type="match status" value="1"/>
</dbReference>
<sequence>MSGRHSFSELTKDFSPERRRRIDEIKRELLAEMPLHELRRARALTQQELAQMLKVNQPAISKLEQRADVYISSLRSYIEAVGGRLRIVADFPEGEVTITKFSDVGEDEGTQER</sequence>
<gene>
    <name evidence="2" type="ORF">F4148_00520</name>
</gene>
<dbReference type="InterPro" id="IPR001387">
    <property type="entry name" value="Cro/C1-type_HTH"/>
</dbReference>
<feature type="domain" description="HTH cro/C1-type" evidence="1">
    <location>
        <begin position="35"/>
        <end position="65"/>
    </location>
</feature>
<name>A0A6B1FVL9_9CHLR</name>
<dbReference type="Pfam" id="PF13744">
    <property type="entry name" value="HTH_37"/>
    <property type="match status" value="1"/>
</dbReference>
<dbReference type="PROSITE" id="PS50943">
    <property type="entry name" value="HTH_CROC1"/>
    <property type="match status" value="1"/>
</dbReference>
<dbReference type="AlphaFoldDB" id="A0A6B1FVL9"/>
<dbReference type="Gene3D" id="1.10.260.40">
    <property type="entry name" value="lambda repressor-like DNA-binding domains"/>
    <property type="match status" value="1"/>
</dbReference>
<evidence type="ECO:0000313" key="2">
    <source>
        <dbReference type="EMBL" id="MYH60300.1"/>
    </source>
</evidence>
<dbReference type="GO" id="GO:0003677">
    <property type="term" value="F:DNA binding"/>
    <property type="evidence" value="ECO:0007669"/>
    <property type="project" value="InterPro"/>
</dbReference>
<dbReference type="InterPro" id="IPR039554">
    <property type="entry name" value="HigA2-like_HTH"/>
</dbReference>
<dbReference type="InterPro" id="IPR010982">
    <property type="entry name" value="Lambda_DNA-bd_dom_sf"/>
</dbReference>